<evidence type="ECO:0000259" key="7">
    <source>
        <dbReference type="Pfam" id="PF17917"/>
    </source>
</evidence>
<protein>
    <recommendedName>
        <fullName evidence="7">Reverse transcriptase RNase H-like domain-containing protein</fullName>
    </recommendedName>
</protein>
<keyword evidence="9" id="KW-1185">Reference proteome</keyword>
<evidence type="ECO:0000256" key="5">
    <source>
        <dbReference type="ARBA" id="ARBA00022801"/>
    </source>
</evidence>
<dbReference type="PANTHER" id="PTHR37984:SF5">
    <property type="entry name" value="PROTEIN NYNRIN-LIKE"/>
    <property type="match status" value="1"/>
</dbReference>
<gene>
    <name evidence="8" type="ORF">RF11_10779</name>
</gene>
<dbReference type="GO" id="GO:0004519">
    <property type="term" value="F:endonuclease activity"/>
    <property type="evidence" value="ECO:0007669"/>
    <property type="project" value="UniProtKB-KW"/>
</dbReference>
<evidence type="ECO:0000256" key="4">
    <source>
        <dbReference type="ARBA" id="ARBA00022759"/>
    </source>
</evidence>
<dbReference type="InterPro" id="IPR041373">
    <property type="entry name" value="RT_RNaseH"/>
</dbReference>
<evidence type="ECO:0000256" key="3">
    <source>
        <dbReference type="ARBA" id="ARBA00022722"/>
    </source>
</evidence>
<dbReference type="GO" id="GO:0016787">
    <property type="term" value="F:hydrolase activity"/>
    <property type="evidence" value="ECO:0007669"/>
    <property type="project" value="UniProtKB-KW"/>
</dbReference>
<keyword evidence="5" id="KW-0378">Hydrolase</keyword>
<accession>A0A0C2N3D8</accession>
<evidence type="ECO:0000313" key="9">
    <source>
        <dbReference type="Proteomes" id="UP000031668"/>
    </source>
</evidence>
<keyword evidence="2" id="KW-0548">Nucleotidyltransferase</keyword>
<sequence length="349" mass="40678">MISISYLGYSFDKDIIDAIGHKYPIFIASKITKSDASKRGIRFVVYYKYPKNALRLIGCGSNKLYTSDKGYFTIEKEALRIVFGVQKFNKILYDTKFVLKTNQKSLFREFKKTSVGYYSHSAQERWTVSDSTYDFEVEYKPERTNQVADSLSMWPFSLTDLTGEEQIDRATDAIVDHRTQRHHYILGIFQKGHGEDWTMILQGFMIDHIEINRVNSPSSIVLINLLRQHFSRFWVAHSLVSDNGPCFINKEMKFCSAENQIKHIRTTPYQSRCSDAVLITCDSPFIGKLMNQSLVKSYTMKDVQESKIWRAKTADHLKIREVNEQMMNLKKNIRNNSIKRLLRYFSNPS</sequence>
<keyword evidence="1" id="KW-0808">Transferase</keyword>
<dbReference type="GO" id="GO:0003964">
    <property type="term" value="F:RNA-directed DNA polymerase activity"/>
    <property type="evidence" value="ECO:0007669"/>
    <property type="project" value="UniProtKB-KW"/>
</dbReference>
<keyword evidence="6" id="KW-0695">RNA-directed DNA polymerase</keyword>
<dbReference type="Pfam" id="PF17917">
    <property type="entry name" value="RT_RNaseH"/>
    <property type="match status" value="1"/>
</dbReference>
<dbReference type="InterPro" id="IPR036397">
    <property type="entry name" value="RNaseH_sf"/>
</dbReference>
<evidence type="ECO:0000256" key="6">
    <source>
        <dbReference type="ARBA" id="ARBA00022918"/>
    </source>
</evidence>
<dbReference type="InterPro" id="IPR043502">
    <property type="entry name" value="DNA/RNA_pol_sf"/>
</dbReference>
<organism evidence="8 9">
    <name type="scientific">Thelohanellus kitauei</name>
    <name type="common">Myxosporean</name>
    <dbReference type="NCBI Taxonomy" id="669202"/>
    <lineage>
        <taxon>Eukaryota</taxon>
        <taxon>Metazoa</taxon>
        <taxon>Cnidaria</taxon>
        <taxon>Myxozoa</taxon>
        <taxon>Myxosporea</taxon>
        <taxon>Bivalvulida</taxon>
        <taxon>Platysporina</taxon>
        <taxon>Myxobolidae</taxon>
        <taxon>Thelohanellus</taxon>
    </lineage>
</organism>
<name>A0A0C2N3D8_THEKT</name>
<dbReference type="SUPFAM" id="SSF56672">
    <property type="entry name" value="DNA/RNA polymerases"/>
    <property type="match status" value="1"/>
</dbReference>
<feature type="domain" description="Reverse transcriptase RNase H-like" evidence="7">
    <location>
        <begin position="33"/>
        <end position="127"/>
    </location>
</feature>
<dbReference type="PANTHER" id="PTHR37984">
    <property type="entry name" value="PROTEIN CBG26694"/>
    <property type="match status" value="1"/>
</dbReference>
<keyword evidence="3" id="KW-0540">Nuclease</keyword>
<dbReference type="Proteomes" id="UP000031668">
    <property type="component" value="Unassembled WGS sequence"/>
</dbReference>
<dbReference type="AlphaFoldDB" id="A0A0C2N3D8"/>
<evidence type="ECO:0000256" key="1">
    <source>
        <dbReference type="ARBA" id="ARBA00022679"/>
    </source>
</evidence>
<dbReference type="EMBL" id="JWZT01002857">
    <property type="protein sequence ID" value="KII68422.1"/>
    <property type="molecule type" value="Genomic_DNA"/>
</dbReference>
<comment type="caution">
    <text evidence="8">The sequence shown here is derived from an EMBL/GenBank/DDBJ whole genome shotgun (WGS) entry which is preliminary data.</text>
</comment>
<evidence type="ECO:0000313" key="8">
    <source>
        <dbReference type="EMBL" id="KII68422.1"/>
    </source>
</evidence>
<dbReference type="InterPro" id="IPR050951">
    <property type="entry name" value="Retrovirus_Pol_polyprotein"/>
</dbReference>
<dbReference type="GO" id="GO:0003676">
    <property type="term" value="F:nucleic acid binding"/>
    <property type="evidence" value="ECO:0007669"/>
    <property type="project" value="InterPro"/>
</dbReference>
<dbReference type="InterPro" id="IPR012337">
    <property type="entry name" value="RNaseH-like_sf"/>
</dbReference>
<dbReference type="SUPFAM" id="SSF53098">
    <property type="entry name" value="Ribonuclease H-like"/>
    <property type="match status" value="1"/>
</dbReference>
<reference evidence="8 9" key="1">
    <citation type="journal article" date="2014" name="Genome Biol. Evol.">
        <title>The genome of the myxosporean Thelohanellus kitauei shows adaptations to nutrient acquisition within its fish host.</title>
        <authorList>
            <person name="Yang Y."/>
            <person name="Xiong J."/>
            <person name="Zhou Z."/>
            <person name="Huo F."/>
            <person name="Miao W."/>
            <person name="Ran C."/>
            <person name="Liu Y."/>
            <person name="Zhang J."/>
            <person name="Feng J."/>
            <person name="Wang M."/>
            <person name="Wang M."/>
            <person name="Wang L."/>
            <person name="Yao B."/>
        </authorList>
    </citation>
    <scope>NUCLEOTIDE SEQUENCE [LARGE SCALE GENOMIC DNA]</scope>
    <source>
        <strain evidence="8">Wuqing</strain>
    </source>
</reference>
<proteinExistence type="predicted"/>
<dbReference type="Gene3D" id="3.30.420.10">
    <property type="entry name" value="Ribonuclease H-like superfamily/Ribonuclease H"/>
    <property type="match status" value="1"/>
</dbReference>
<evidence type="ECO:0000256" key="2">
    <source>
        <dbReference type="ARBA" id="ARBA00022695"/>
    </source>
</evidence>
<keyword evidence="4" id="KW-0255">Endonuclease</keyword>